<organism evidence="3 4">
    <name type="scientific">Candidatus Chisholmbacteria bacterium RIFCSPHIGHO2_01_FULL_48_12</name>
    <dbReference type="NCBI Taxonomy" id="1797589"/>
    <lineage>
        <taxon>Bacteria</taxon>
        <taxon>Candidatus Chisholmiibacteriota</taxon>
    </lineage>
</organism>
<dbReference type="EMBL" id="MHCH01000010">
    <property type="protein sequence ID" value="OGY18064.1"/>
    <property type="molecule type" value="Genomic_DNA"/>
</dbReference>
<comment type="caution">
    <text evidence="3">The sequence shown here is derived from an EMBL/GenBank/DDBJ whole genome shotgun (WGS) entry which is preliminary data.</text>
</comment>
<feature type="transmembrane region" description="Helical" evidence="1">
    <location>
        <begin position="101"/>
        <end position="121"/>
    </location>
</feature>
<keyword evidence="1" id="KW-0472">Membrane</keyword>
<dbReference type="STRING" id="1797589.A2784_05120"/>
<proteinExistence type="predicted"/>
<protein>
    <recommendedName>
        <fullName evidence="2">7 transmembrane helices usually fused to an inactive transglutaminase domain-containing protein</fullName>
    </recommendedName>
</protein>
<gene>
    <name evidence="3" type="ORF">A2784_05120</name>
</gene>
<feature type="transmembrane region" description="Helical" evidence="1">
    <location>
        <begin position="20"/>
        <end position="39"/>
    </location>
</feature>
<evidence type="ECO:0000259" key="2">
    <source>
        <dbReference type="Pfam" id="PF14402"/>
    </source>
</evidence>
<accession>A0A1G1VRX6</accession>
<keyword evidence="1" id="KW-1133">Transmembrane helix</keyword>
<dbReference type="Proteomes" id="UP000177324">
    <property type="component" value="Unassembled WGS sequence"/>
</dbReference>
<evidence type="ECO:0000256" key="1">
    <source>
        <dbReference type="SAM" id="Phobius"/>
    </source>
</evidence>
<dbReference type="Pfam" id="PF14402">
    <property type="entry name" value="7TM_transglut"/>
    <property type="match status" value="1"/>
</dbReference>
<dbReference type="AlphaFoldDB" id="A0A1G1VRX6"/>
<feature type="domain" description="7 transmembrane helices usually fused to an inactive transglutaminase" evidence="2">
    <location>
        <begin position="28"/>
        <end position="218"/>
    </location>
</feature>
<reference evidence="3 4" key="1">
    <citation type="journal article" date="2016" name="Nat. Commun.">
        <title>Thousands of microbial genomes shed light on interconnected biogeochemical processes in an aquifer system.</title>
        <authorList>
            <person name="Anantharaman K."/>
            <person name="Brown C.T."/>
            <person name="Hug L.A."/>
            <person name="Sharon I."/>
            <person name="Castelle C.J."/>
            <person name="Probst A.J."/>
            <person name="Thomas B.C."/>
            <person name="Singh A."/>
            <person name="Wilkins M.J."/>
            <person name="Karaoz U."/>
            <person name="Brodie E.L."/>
            <person name="Williams K.H."/>
            <person name="Hubbard S.S."/>
            <person name="Banfield J.F."/>
        </authorList>
    </citation>
    <scope>NUCLEOTIDE SEQUENCE [LARGE SCALE GENOMIC DNA]</scope>
</reference>
<name>A0A1G1VRX6_9BACT</name>
<feature type="transmembrane region" description="Helical" evidence="1">
    <location>
        <begin position="189"/>
        <end position="207"/>
    </location>
</feature>
<dbReference type="InterPro" id="IPR025840">
    <property type="entry name" value="7TM_transglut"/>
</dbReference>
<feature type="transmembrane region" description="Helical" evidence="1">
    <location>
        <begin position="159"/>
        <end position="183"/>
    </location>
</feature>
<evidence type="ECO:0000313" key="3">
    <source>
        <dbReference type="EMBL" id="OGY18064.1"/>
    </source>
</evidence>
<evidence type="ECO:0000313" key="4">
    <source>
        <dbReference type="Proteomes" id="UP000177324"/>
    </source>
</evidence>
<feature type="transmembrane region" description="Helical" evidence="1">
    <location>
        <begin position="127"/>
        <end position="147"/>
    </location>
</feature>
<keyword evidence="1" id="KW-0812">Transmembrane</keyword>
<sequence length="221" mass="23658">MELSWMNPLQYVIWRAVERGVPATNLVLILAFPMAATMIAASRHLLGLRGFGIFIPAALAVAFVASGMGPGLMLLAVILGVTTIGRMGLKWLKLQYLPRTALLLWLVSLGVLGAMVAAAEVGVGEVAAVGIFPVLILILLAESFSAVQANRSMRTAVNLTLETIVLALMAAGVLSLAAVQWWVLANPELAVLGVAVADVFMGKYTGLRLTEYWRFKRLGEK</sequence>